<feature type="transmembrane region" description="Helical" evidence="6">
    <location>
        <begin position="105"/>
        <end position="124"/>
    </location>
</feature>
<evidence type="ECO:0000313" key="9">
    <source>
        <dbReference type="Proteomes" id="UP000034681"/>
    </source>
</evidence>
<protein>
    <recommendedName>
        <fullName evidence="5">Rubredoxin</fullName>
    </recommendedName>
</protein>
<keyword evidence="3 5" id="KW-0249">Electron transport</keyword>
<dbReference type="GO" id="GO:0009055">
    <property type="term" value="F:electron transfer activity"/>
    <property type="evidence" value="ECO:0007669"/>
    <property type="project" value="TreeGrafter"/>
</dbReference>
<gene>
    <name evidence="8" type="ORF">PROH_14180</name>
</gene>
<dbReference type="InterPro" id="IPR024934">
    <property type="entry name" value="Rubredoxin-like_dom"/>
</dbReference>
<dbReference type="GO" id="GO:0005506">
    <property type="term" value="F:iron ion binding"/>
    <property type="evidence" value="ECO:0007669"/>
    <property type="project" value="UniProtKB-UniRule"/>
</dbReference>
<evidence type="ECO:0000256" key="1">
    <source>
        <dbReference type="ARBA" id="ARBA00022448"/>
    </source>
</evidence>
<proteinExistence type="inferred from homology"/>
<reference evidence="8" key="1">
    <citation type="submission" date="2012-04" db="EMBL/GenBank/DDBJ databases">
        <authorList>
            <person name="Borisov I.G."/>
            <person name="Ivanikova N.V."/>
            <person name="Pinevich A.V."/>
        </authorList>
    </citation>
    <scope>NUCLEOTIDE SEQUENCE</scope>
    <source>
        <strain evidence="8">CALU 1027</strain>
    </source>
</reference>
<dbReference type="AlphaFoldDB" id="A0A0M2PXG7"/>
<evidence type="ECO:0000256" key="5">
    <source>
        <dbReference type="RuleBase" id="RU003820"/>
    </source>
</evidence>
<dbReference type="PANTHER" id="PTHR47627">
    <property type="entry name" value="RUBREDOXIN"/>
    <property type="match status" value="1"/>
</dbReference>
<keyword evidence="6" id="KW-0472">Membrane</keyword>
<name>A0A0M2PXG7_PROHO</name>
<keyword evidence="9" id="KW-1185">Reference proteome</keyword>
<dbReference type="PANTHER" id="PTHR47627:SF1">
    <property type="entry name" value="RUBREDOXIN-1-RELATED"/>
    <property type="match status" value="1"/>
</dbReference>
<comment type="caution">
    <text evidence="8">The sequence shown here is derived from an EMBL/GenBank/DDBJ whole genome shotgun (WGS) entry which is preliminary data.</text>
</comment>
<comment type="cofactor">
    <cofactor evidence="5">
        <name>Fe(3+)</name>
        <dbReference type="ChEBI" id="CHEBI:29034"/>
    </cofactor>
</comment>
<keyword evidence="6" id="KW-1133">Transmembrane helix</keyword>
<evidence type="ECO:0000256" key="4">
    <source>
        <dbReference type="ARBA" id="ARBA00023004"/>
    </source>
</evidence>
<dbReference type="CDD" id="cd00730">
    <property type="entry name" value="rubredoxin"/>
    <property type="match status" value="1"/>
</dbReference>
<dbReference type="Gene3D" id="2.20.28.10">
    <property type="match status" value="1"/>
</dbReference>
<evidence type="ECO:0000256" key="6">
    <source>
        <dbReference type="SAM" id="Phobius"/>
    </source>
</evidence>
<dbReference type="PRINTS" id="PR00163">
    <property type="entry name" value="RUBREDOXIN"/>
</dbReference>
<sequence length="125" mass="13794">MDQADNQAVNQATEPETVPEFVLPSLDRHECRACGYVYEPADGDGRTLTPGTLFQDIPGTWSCPVCRAPKIQFINIGPKEKPSGFQENLTYGLGGNVMTPSQKRLLIFGSLVVAFLFLMSFYGFK</sequence>
<evidence type="ECO:0000259" key="7">
    <source>
        <dbReference type="PROSITE" id="PS50903"/>
    </source>
</evidence>
<keyword evidence="6" id="KW-0812">Transmembrane</keyword>
<keyword evidence="4 5" id="KW-0408">Iron</keyword>
<comment type="similarity">
    <text evidence="5">Belongs to the rubredoxin family.</text>
</comment>
<evidence type="ECO:0000313" key="8">
    <source>
        <dbReference type="EMBL" id="KKI99353.1"/>
    </source>
</evidence>
<dbReference type="Pfam" id="PF00301">
    <property type="entry name" value="Rubredoxin"/>
    <property type="match status" value="1"/>
</dbReference>
<feature type="domain" description="Rubredoxin-like" evidence="7">
    <location>
        <begin position="26"/>
        <end position="76"/>
    </location>
</feature>
<keyword evidence="2 5" id="KW-0479">Metal-binding</keyword>
<evidence type="ECO:0000256" key="2">
    <source>
        <dbReference type="ARBA" id="ARBA00022723"/>
    </source>
</evidence>
<dbReference type="GO" id="GO:0043448">
    <property type="term" value="P:alkane catabolic process"/>
    <property type="evidence" value="ECO:0007669"/>
    <property type="project" value="TreeGrafter"/>
</dbReference>
<dbReference type="STRING" id="317619.GCA_000332315_01953"/>
<dbReference type="EMBL" id="AJTX02000006">
    <property type="protein sequence ID" value="KKI99353.1"/>
    <property type="molecule type" value="Genomic_DNA"/>
</dbReference>
<dbReference type="Proteomes" id="UP000034681">
    <property type="component" value="Unassembled WGS sequence"/>
</dbReference>
<dbReference type="PROSITE" id="PS50903">
    <property type="entry name" value="RUBREDOXIN_LIKE"/>
    <property type="match status" value="1"/>
</dbReference>
<evidence type="ECO:0000256" key="3">
    <source>
        <dbReference type="ARBA" id="ARBA00022982"/>
    </source>
</evidence>
<dbReference type="InterPro" id="IPR050526">
    <property type="entry name" value="Rubredoxin_ET"/>
</dbReference>
<dbReference type="eggNOG" id="COG1773">
    <property type="taxonomic scope" value="Bacteria"/>
</dbReference>
<accession>A0A0M2PXG7</accession>
<dbReference type="InterPro" id="IPR024935">
    <property type="entry name" value="Rubredoxin_dom"/>
</dbReference>
<organism evidence="8 9">
    <name type="scientific">Prochlorothrix hollandica PCC 9006 = CALU 1027</name>
    <dbReference type="NCBI Taxonomy" id="317619"/>
    <lineage>
        <taxon>Bacteria</taxon>
        <taxon>Bacillati</taxon>
        <taxon>Cyanobacteriota</taxon>
        <taxon>Cyanophyceae</taxon>
        <taxon>Prochlorotrichales</taxon>
        <taxon>Prochlorotrichaceae</taxon>
        <taxon>Prochlorothrix</taxon>
    </lineage>
</organism>
<keyword evidence="1" id="KW-0813">Transport</keyword>
<dbReference type="SUPFAM" id="SSF57802">
    <property type="entry name" value="Rubredoxin-like"/>
    <property type="match status" value="1"/>
</dbReference>